<dbReference type="Gene3D" id="1.20.120.450">
    <property type="entry name" value="dinb family like domain"/>
    <property type="match status" value="1"/>
</dbReference>
<proteinExistence type="predicted"/>
<name>A0A1T5D4E9_9SPHI</name>
<dbReference type="EMBL" id="FUYR01000002">
    <property type="protein sequence ID" value="SKB66471.1"/>
    <property type="molecule type" value="Genomic_DNA"/>
</dbReference>
<keyword evidence="4" id="KW-1185">Reference proteome</keyword>
<dbReference type="AlphaFoldDB" id="A0A1T5D4E9"/>
<evidence type="ECO:0000313" key="3">
    <source>
        <dbReference type="EMBL" id="SKB66471.1"/>
    </source>
</evidence>
<gene>
    <name evidence="3" type="ORF">SAMN05661099_2146</name>
</gene>
<protein>
    <submittedName>
        <fullName evidence="3">DinB superfamily protein</fullName>
    </submittedName>
</protein>
<dbReference type="Pfam" id="PF12867">
    <property type="entry name" value="DinB_2"/>
    <property type="match status" value="1"/>
</dbReference>
<accession>A0A1T5D4E9</accession>
<keyword evidence="1" id="KW-0175">Coiled coil</keyword>
<dbReference type="SUPFAM" id="SSF109854">
    <property type="entry name" value="DinB/YfiT-like putative metalloenzymes"/>
    <property type="match status" value="1"/>
</dbReference>
<feature type="coiled-coil region" evidence="1">
    <location>
        <begin position="97"/>
        <end position="124"/>
    </location>
</feature>
<sequence>MIEAVGQYETLLQEVSEEVFTQSPAEGQWSYSETFSHIFQSNLASLIAVEKCFLKTGIINKKGTPWQVLAILFFGRLPPGKFKAPERIASMVKIISKEEASNLIVKFRKRLSELKDKVDKADRDQMIKHPRLGLLNAKQWWRFIEIHTKHHTRQLERISRQLKGER</sequence>
<evidence type="ECO:0000256" key="1">
    <source>
        <dbReference type="SAM" id="Coils"/>
    </source>
</evidence>
<evidence type="ECO:0000259" key="2">
    <source>
        <dbReference type="Pfam" id="PF12867"/>
    </source>
</evidence>
<dbReference type="InterPro" id="IPR034660">
    <property type="entry name" value="DinB/YfiT-like"/>
</dbReference>
<dbReference type="Proteomes" id="UP000189981">
    <property type="component" value="Unassembled WGS sequence"/>
</dbReference>
<organism evidence="3 4">
    <name type="scientific">Daejeonella lutea</name>
    <dbReference type="NCBI Taxonomy" id="572036"/>
    <lineage>
        <taxon>Bacteria</taxon>
        <taxon>Pseudomonadati</taxon>
        <taxon>Bacteroidota</taxon>
        <taxon>Sphingobacteriia</taxon>
        <taxon>Sphingobacteriales</taxon>
        <taxon>Sphingobacteriaceae</taxon>
        <taxon>Daejeonella</taxon>
    </lineage>
</organism>
<evidence type="ECO:0000313" key="4">
    <source>
        <dbReference type="Proteomes" id="UP000189981"/>
    </source>
</evidence>
<reference evidence="4" key="1">
    <citation type="submission" date="2017-02" db="EMBL/GenBank/DDBJ databases">
        <authorList>
            <person name="Varghese N."/>
            <person name="Submissions S."/>
        </authorList>
    </citation>
    <scope>NUCLEOTIDE SEQUENCE [LARGE SCALE GENOMIC DNA]</scope>
    <source>
        <strain evidence="4">DSM 22385</strain>
    </source>
</reference>
<dbReference type="InterPro" id="IPR024775">
    <property type="entry name" value="DinB-like"/>
</dbReference>
<feature type="domain" description="DinB-like" evidence="2">
    <location>
        <begin position="8"/>
        <end position="155"/>
    </location>
</feature>
<dbReference type="STRING" id="572036.SAMN05661099_2146"/>